<dbReference type="RefSeq" id="WP_253884862.1">
    <property type="nucleotide sequence ID" value="NZ_BAAAVB010000026.1"/>
</dbReference>
<evidence type="ECO:0000313" key="2">
    <source>
        <dbReference type="Proteomes" id="UP001205185"/>
    </source>
</evidence>
<reference evidence="1 2" key="1">
    <citation type="submission" date="2022-06" db="EMBL/GenBank/DDBJ databases">
        <title>Genomic Encyclopedia of Archaeal and Bacterial Type Strains, Phase II (KMG-II): from individual species to whole genera.</title>
        <authorList>
            <person name="Goeker M."/>
        </authorList>
    </citation>
    <scope>NUCLEOTIDE SEQUENCE [LARGE SCALE GENOMIC DNA]</scope>
    <source>
        <strain evidence="1 2">DSM 44255</strain>
    </source>
</reference>
<comment type="caution">
    <text evidence="1">The sequence shown here is derived from an EMBL/GenBank/DDBJ whole genome shotgun (WGS) entry which is preliminary data.</text>
</comment>
<gene>
    <name evidence="1" type="ORF">LV75_000425</name>
</gene>
<evidence type="ECO:0000313" key="1">
    <source>
        <dbReference type="EMBL" id="MCP2267943.1"/>
    </source>
</evidence>
<proteinExistence type="predicted"/>
<name>A0ABT1I5N9_9PSEU</name>
<organism evidence="1 2">
    <name type="scientific">Actinokineospora diospyrosa</name>
    <dbReference type="NCBI Taxonomy" id="103728"/>
    <lineage>
        <taxon>Bacteria</taxon>
        <taxon>Bacillati</taxon>
        <taxon>Actinomycetota</taxon>
        <taxon>Actinomycetes</taxon>
        <taxon>Pseudonocardiales</taxon>
        <taxon>Pseudonocardiaceae</taxon>
        <taxon>Actinokineospora</taxon>
    </lineage>
</organism>
<dbReference type="EMBL" id="JAMTCO010000001">
    <property type="protein sequence ID" value="MCP2267943.1"/>
    <property type="molecule type" value="Genomic_DNA"/>
</dbReference>
<sequence length="193" mass="22503">MDIQRVTILRGHTSPDTAYLVDDYPYGRTLRCQIRYWVENGKRGKHRGLQRFMSQTTDPRRDYLYWNNPKASTYTDLVVMFLNSEEHVRSFHVSEHITPVADARFRLMGLYDQLDEGTRARYDLLLRRAQGYLPPWERFEATLSALASHITRHGAAPLFDGPVWTDDTGERHHVGESPVVYLMLAHQRAEETP</sequence>
<keyword evidence="2" id="KW-1185">Reference proteome</keyword>
<dbReference type="Proteomes" id="UP001205185">
    <property type="component" value="Unassembled WGS sequence"/>
</dbReference>
<accession>A0ABT1I5N9</accession>
<protein>
    <submittedName>
        <fullName evidence="1">Uncharacterized protein</fullName>
    </submittedName>
</protein>